<evidence type="ECO:0000313" key="7">
    <source>
        <dbReference type="Proteomes" id="UP000663861"/>
    </source>
</evidence>
<feature type="compositionally biased region" description="Polar residues" evidence="4">
    <location>
        <begin position="118"/>
        <end position="127"/>
    </location>
</feature>
<dbReference type="Proteomes" id="UP000663861">
    <property type="component" value="Unassembled WGS sequence"/>
</dbReference>
<dbReference type="GO" id="GO:0003712">
    <property type="term" value="F:transcription coregulator activity"/>
    <property type="evidence" value="ECO:0007669"/>
    <property type="project" value="TreeGrafter"/>
</dbReference>
<feature type="compositionally biased region" description="Basic and acidic residues" evidence="4">
    <location>
        <begin position="364"/>
        <end position="383"/>
    </location>
</feature>
<feature type="compositionally biased region" description="Low complexity" evidence="4">
    <location>
        <begin position="699"/>
        <end position="708"/>
    </location>
</feature>
<feature type="compositionally biased region" description="Pro residues" evidence="4">
    <location>
        <begin position="169"/>
        <end position="178"/>
    </location>
</feature>
<dbReference type="Pfam" id="PF02373">
    <property type="entry name" value="JmjC"/>
    <property type="match status" value="1"/>
</dbReference>
<feature type="compositionally biased region" description="Polar residues" evidence="4">
    <location>
        <begin position="73"/>
        <end position="87"/>
    </location>
</feature>
<reference evidence="6" key="1">
    <citation type="submission" date="2021-01" db="EMBL/GenBank/DDBJ databases">
        <authorList>
            <person name="Kaushik A."/>
        </authorList>
    </citation>
    <scope>NUCLEOTIDE SEQUENCE</scope>
    <source>
        <strain evidence="6">AG4-RS23</strain>
    </source>
</reference>
<dbReference type="GO" id="GO:0031490">
    <property type="term" value="F:chromatin DNA binding"/>
    <property type="evidence" value="ECO:0007669"/>
    <property type="project" value="TreeGrafter"/>
</dbReference>
<protein>
    <recommendedName>
        <fullName evidence="5">JmjC domain-containing protein</fullName>
    </recommendedName>
</protein>
<evidence type="ECO:0000256" key="1">
    <source>
        <dbReference type="ARBA" id="ARBA00004123"/>
    </source>
</evidence>
<feature type="compositionally biased region" description="Basic and acidic residues" evidence="4">
    <location>
        <begin position="239"/>
        <end position="248"/>
    </location>
</feature>
<name>A0A8H3C4I3_9AGAM</name>
<dbReference type="GO" id="GO:0000785">
    <property type="term" value="C:chromatin"/>
    <property type="evidence" value="ECO:0007669"/>
    <property type="project" value="TreeGrafter"/>
</dbReference>
<dbReference type="EMBL" id="CAJMWY010001766">
    <property type="protein sequence ID" value="CAE6474793.1"/>
    <property type="molecule type" value="Genomic_DNA"/>
</dbReference>
<feature type="region of interest" description="Disordered" evidence="4">
    <location>
        <begin position="1"/>
        <end position="20"/>
    </location>
</feature>
<feature type="compositionally biased region" description="Polar residues" evidence="4">
    <location>
        <begin position="580"/>
        <end position="589"/>
    </location>
</feature>
<dbReference type="InterPro" id="IPR003347">
    <property type="entry name" value="JmjC_dom"/>
</dbReference>
<dbReference type="GO" id="GO:0006357">
    <property type="term" value="P:regulation of transcription by RNA polymerase II"/>
    <property type="evidence" value="ECO:0007669"/>
    <property type="project" value="TreeGrafter"/>
</dbReference>
<feature type="compositionally biased region" description="Basic and acidic residues" evidence="4">
    <location>
        <begin position="417"/>
        <end position="434"/>
    </location>
</feature>
<dbReference type="PROSITE" id="PS51184">
    <property type="entry name" value="JMJC"/>
    <property type="match status" value="1"/>
</dbReference>
<dbReference type="SUPFAM" id="SSF51197">
    <property type="entry name" value="Clavaminate synthase-like"/>
    <property type="match status" value="1"/>
</dbReference>
<feature type="compositionally biased region" description="Low complexity" evidence="4">
    <location>
        <begin position="1157"/>
        <end position="1168"/>
    </location>
</feature>
<feature type="compositionally biased region" description="Polar residues" evidence="4">
    <location>
        <begin position="642"/>
        <end position="659"/>
    </location>
</feature>
<dbReference type="GO" id="GO:0032454">
    <property type="term" value="F:histone H3K9 demethylase activity"/>
    <property type="evidence" value="ECO:0007669"/>
    <property type="project" value="InterPro"/>
</dbReference>
<feature type="region of interest" description="Disordered" evidence="4">
    <location>
        <begin position="73"/>
        <end position="140"/>
    </location>
</feature>
<sequence>MSAARQTSATPLVKQEEPSVEAHTLLHSGHDVSEADVELLLNFRRDSAQVAPIARVSTPPVSASRVSISALLNSEEGSTARTLATPQSVTTYPPTTPRPATSSSAVSPTHPPLPLRTPVTSKSTSSAMPPLASARRPPLTLERNLDRATKSMSISVEPEAIPPFTVRAPSPPSSPVNPRPILKAKPPKLGKGRGRVSKGPKKRQGKGWIIESCTTSGAPSDVELEPEFEEGTSQSAEQSPEKVPDRKPIILKQLQELFDGDSDLTDLDDLADGSSSSSGEETLEYDPGLAGLPPVPVSSDSEYAPRHMSTPKVDVGTEKRTRRVNRTSLDYGAFQSSARPSVRLATRTPTANSQKREARIRRTKVSEQEGPSRRGKRASKDVDTLITPSSRTTKRNRGKTRVKSPSASSVSLGEWQEDTRDEMTASKVVRDAFKSKGKGKGKEGSGTSTLTELTESSPSLGGGKSLMGSSPVRRLRELVMSDPANLSARSDGGVTHISGSVGEQNEESDEEERLRRVRKYQDMEVDHASEEGVGEEDIHVRDFIHEGVPKRRMSEPGRRRGNSLSGPSRRYSSPLKPSGSVKSLRTRTSVEVVLPSRPKARRSSFPSGRNISPSRHRLMPAIVSGPSNKPQKVYVLLPEPSNAWTSGLTHTTSEGSSKAPSEDYSMEGSKMEDDSSNGMAVESRSEQSEEPPSKRARRSTSASRVTPRMKGKQTVSLRGSSASRGRGGRRPKLTSRLSESTDPDRMEEVREDEAVLSTIEEDFPVQNSRAKKAAKPTATDSLMESRPKRHSKPTARAKESAEQELGWNDEDTPLVVTIKEKPRRNNSSKLVLRIEETPPASETSSAVDSRSRGKGKRIGSVSDEPRPTKRSRKSRAEGSPGHALVELREGDYILRPQDKRCWNYEFDQDIVSRCVACKKKKFGDTCRFVNVRWFQFKHPASDPVGVKFESPKEEQVKDDDPKYHLPYQWNVTPEIEQVERMRLAIARSLYPVLQEELAHASKPNVIWRAIEIEVRATCDVCVTSMFSSCHMCTRCGRELCGACFQRVEEMCPSGTPLEYSGSASRDRQLHKYRSCSWGRVFHLPGDFQPVTRFSRRELEQTVRDMESIIQEKSKNAPAPREGSTSHTAQAQIAKWASRIPAWNPTSPHASTEPPALSSAGSSRDVSSSRGTPDPQLPTMPIIASPTMSPTHEDQFSPEVGPLPGKRPTVSHHGRLDPASVPSHPVHHFSKTLLEENFKPLWARGEAIVVQDLLSRFELNWSPEYFIAEYGEQRCMVVNCEDNKDKEMIVRDFFELFGKADREAGILKLKDWPAQADFKDDFPKLYDDFMKALPVPNYTRRDGILNLASHFATNAIAPDLGPKMYNAFTSSEGPGGQGSTRLHMDMADAVNIMMYASGSSDGSPGVAAWDIFRASDSDKIRAYLRRHFKDRASEFRDPIHSQLFYLDSHHRKKLYEEERVFSWRIYQRPGDAVFIPAGCAHQVCNLADCIKIAIDFVSIENIDRCEKLTTEFRNENDTFTWKEDVLQLRTMMMYAWRSTTQLRKCWYDDLAKLEQGESSEGNSSDSSHSADH</sequence>
<feature type="domain" description="JmjC" evidence="5">
    <location>
        <begin position="1335"/>
        <end position="1512"/>
    </location>
</feature>
<feature type="region of interest" description="Disordered" evidence="4">
    <location>
        <begin position="1110"/>
        <end position="1222"/>
    </location>
</feature>
<feature type="compositionally biased region" description="Basic residues" evidence="4">
    <location>
        <begin position="185"/>
        <end position="205"/>
    </location>
</feature>
<gene>
    <name evidence="6" type="ORF">RDB_LOCUS88527</name>
</gene>
<evidence type="ECO:0000256" key="4">
    <source>
        <dbReference type="SAM" id="MobiDB-lite"/>
    </source>
</evidence>
<feature type="region of interest" description="Disordered" evidence="4">
    <location>
        <begin position="163"/>
        <end position="882"/>
    </location>
</feature>
<feature type="compositionally biased region" description="Basic residues" evidence="4">
    <location>
        <begin position="392"/>
        <end position="402"/>
    </location>
</feature>
<accession>A0A8H3C4I3</accession>
<evidence type="ECO:0000313" key="6">
    <source>
        <dbReference type="EMBL" id="CAE6474793.1"/>
    </source>
</evidence>
<organism evidence="6 7">
    <name type="scientific">Rhizoctonia solani</name>
    <dbReference type="NCBI Taxonomy" id="456999"/>
    <lineage>
        <taxon>Eukaryota</taxon>
        <taxon>Fungi</taxon>
        <taxon>Dikarya</taxon>
        <taxon>Basidiomycota</taxon>
        <taxon>Agaricomycotina</taxon>
        <taxon>Agaricomycetes</taxon>
        <taxon>Cantharellales</taxon>
        <taxon>Ceratobasidiaceae</taxon>
        <taxon>Rhizoctonia</taxon>
    </lineage>
</organism>
<dbReference type="GO" id="GO:0046872">
    <property type="term" value="F:metal ion binding"/>
    <property type="evidence" value="ECO:0007669"/>
    <property type="project" value="UniProtKB-KW"/>
</dbReference>
<feature type="compositionally biased region" description="Basic and acidic residues" evidence="4">
    <location>
        <begin position="519"/>
        <end position="558"/>
    </location>
</feature>
<feature type="compositionally biased region" description="Polar residues" evidence="4">
    <location>
        <begin position="1"/>
        <end position="10"/>
    </location>
</feature>
<dbReference type="Gene3D" id="2.60.120.650">
    <property type="entry name" value="Cupin"/>
    <property type="match status" value="1"/>
</dbReference>
<comment type="caution">
    <text evidence="6">The sequence shown here is derived from an EMBL/GenBank/DDBJ whole genome shotgun (WGS) entry which is preliminary data.</text>
</comment>
<feature type="compositionally biased region" description="Low complexity" evidence="4">
    <location>
        <begin position="445"/>
        <end position="459"/>
    </location>
</feature>
<evidence type="ECO:0000259" key="5">
    <source>
        <dbReference type="PROSITE" id="PS51184"/>
    </source>
</evidence>
<dbReference type="GO" id="GO:0000118">
    <property type="term" value="C:histone deacetylase complex"/>
    <property type="evidence" value="ECO:0007669"/>
    <property type="project" value="TreeGrafter"/>
</dbReference>
<evidence type="ECO:0000256" key="2">
    <source>
        <dbReference type="ARBA" id="ARBA00022723"/>
    </source>
</evidence>
<feature type="compositionally biased region" description="Low complexity" evidence="4">
    <location>
        <begin position="88"/>
        <end position="108"/>
    </location>
</feature>
<keyword evidence="3" id="KW-0539">Nucleus</keyword>
<dbReference type="InterPro" id="IPR045109">
    <property type="entry name" value="LSDs-like"/>
</dbReference>
<feature type="compositionally biased region" description="Basic and acidic residues" evidence="4">
    <location>
        <begin position="683"/>
        <end position="693"/>
    </location>
</feature>
<proteinExistence type="predicted"/>
<comment type="subcellular location">
    <subcellularLocation>
        <location evidence="1">Nucleus</location>
    </subcellularLocation>
</comment>
<dbReference type="SMART" id="SM00558">
    <property type="entry name" value="JmjC"/>
    <property type="match status" value="1"/>
</dbReference>
<evidence type="ECO:0000256" key="3">
    <source>
        <dbReference type="ARBA" id="ARBA00023242"/>
    </source>
</evidence>
<dbReference type="PANTHER" id="PTHR12549">
    <property type="entry name" value="JMJC DOMAIN-CONTAINING HISTONE DEMETHYLATION PROTEIN"/>
    <property type="match status" value="1"/>
</dbReference>
<feature type="compositionally biased region" description="Polar residues" evidence="4">
    <location>
        <begin position="604"/>
        <end position="613"/>
    </location>
</feature>
<dbReference type="PANTHER" id="PTHR12549:SF38">
    <property type="entry name" value="JMJC DOMAIN-CONTAINING HISTONE DEMETHYLASE 2, ISOFORM A"/>
    <property type="match status" value="1"/>
</dbReference>
<feature type="compositionally biased region" description="Acidic residues" evidence="4">
    <location>
        <begin position="258"/>
        <end position="271"/>
    </location>
</feature>
<keyword evidence="2" id="KW-0479">Metal-binding</keyword>